<protein>
    <submittedName>
        <fullName evidence="2">Uncharacterized protein</fullName>
    </submittedName>
</protein>
<feature type="region of interest" description="Disordered" evidence="1">
    <location>
        <begin position="1"/>
        <end position="27"/>
    </location>
</feature>
<dbReference type="GeneID" id="63715272"/>
<evidence type="ECO:0000313" key="2">
    <source>
        <dbReference type="EMBL" id="KYK61487.1"/>
    </source>
</evidence>
<evidence type="ECO:0000256" key="1">
    <source>
        <dbReference type="SAM" id="MobiDB-lite"/>
    </source>
</evidence>
<dbReference type="RefSeq" id="XP_040660839.1">
    <property type="nucleotide sequence ID" value="XM_040799956.1"/>
</dbReference>
<comment type="caution">
    <text evidence="2">The sequence shown here is derived from an EMBL/GenBank/DDBJ whole genome shotgun (WGS) entry which is preliminary data.</text>
</comment>
<proteinExistence type="predicted"/>
<gene>
    <name evidence="2" type="ORF">DCS_02629</name>
</gene>
<reference evidence="2 3" key="1">
    <citation type="journal article" date="2016" name="Sci. Rep.">
        <title>Insights into Adaptations to a Near-Obligate Nematode Endoparasitic Lifestyle from the Finished Genome of Drechmeria coniospora.</title>
        <authorList>
            <person name="Zhang L."/>
            <person name="Zhou Z."/>
            <person name="Guo Q."/>
            <person name="Fokkens L."/>
            <person name="Miskei M."/>
            <person name="Pocsi I."/>
            <person name="Zhang W."/>
            <person name="Chen M."/>
            <person name="Wang L."/>
            <person name="Sun Y."/>
            <person name="Donzelli B.G."/>
            <person name="Gibson D.M."/>
            <person name="Nelson D.R."/>
            <person name="Luo J.G."/>
            <person name="Rep M."/>
            <person name="Liu H."/>
            <person name="Yang S."/>
            <person name="Wang J."/>
            <person name="Krasnoff S.B."/>
            <person name="Xu Y."/>
            <person name="Molnar I."/>
            <person name="Lin M."/>
        </authorList>
    </citation>
    <scope>NUCLEOTIDE SEQUENCE [LARGE SCALE GENOMIC DNA]</scope>
    <source>
        <strain evidence="2 3">ARSEF 6962</strain>
    </source>
</reference>
<feature type="compositionally biased region" description="Polar residues" evidence="1">
    <location>
        <begin position="1"/>
        <end position="14"/>
    </location>
</feature>
<dbReference type="EMBL" id="LAYC01000001">
    <property type="protein sequence ID" value="KYK61487.1"/>
    <property type="molecule type" value="Genomic_DNA"/>
</dbReference>
<dbReference type="Proteomes" id="UP000076580">
    <property type="component" value="Chromosome 01"/>
</dbReference>
<dbReference type="AlphaFoldDB" id="A0A151GWJ7"/>
<evidence type="ECO:0000313" key="3">
    <source>
        <dbReference type="Proteomes" id="UP000076580"/>
    </source>
</evidence>
<accession>A0A151GWJ7</accession>
<sequence>MRPTGQPRNASSQPPRLLCPVHGGQPVPSPPLRPASLAASLACLPVLPRRHRLDVAALSKHTPVQYRPAASTVYAVDAQRSSARPLPLSRSSHLSSAASLLCIRPHLGWQAMV</sequence>
<dbReference type="InParanoid" id="A0A151GWJ7"/>
<keyword evidence="3" id="KW-1185">Reference proteome</keyword>
<organism evidence="2 3">
    <name type="scientific">Drechmeria coniospora</name>
    <name type="common">Nematophagous fungus</name>
    <name type="synonym">Meria coniospora</name>
    <dbReference type="NCBI Taxonomy" id="98403"/>
    <lineage>
        <taxon>Eukaryota</taxon>
        <taxon>Fungi</taxon>
        <taxon>Dikarya</taxon>
        <taxon>Ascomycota</taxon>
        <taxon>Pezizomycotina</taxon>
        <taxon>Sordariomycetes</taxon>
        <taxon>Hypocreomycetidae</taxon>
        <taxon>Hypocreales</taxon>
        <taxon>Ophiocordycipitaceae</taxon>
        <taxon>Drechmeria</taxon>
    </lineage>
</organism>
<name>A0A151GWJ7_DRECN</name>